<evidence type="ECO:0000313" key="2">
    <source>
        <dbReference type="Proteomes" id="UP000219642"/>
    </source>
</evidence>
<gene>
    <name evidence="1" type="ORF">BK796_17535</name>
</gene>
<comment type="caution">
    <text evidence="1">The sequence shown here is derived from an EMBL/GenBank/DDBJ whole genome shotgun (WGS) entry which is preliminary data.</text>
</comment>
<dbReference type="GeneID" id="71773444"/>
<name>A0ABX4INS9_9ENTR</name>
<protein>
    <submittedName>
        <fullName evidence="1">GpE family phage tail protein</fullName>
    </submittedName>
</protein>
<dbReference type="Proteomes" id="UP000219642">
    <property type="component" value="Unassembled WGS sequence"/>
</dbReference>
<sequence>MYDMEPRELMAWRQQAAIRSGNHEDEADGS</sequence>
<dbReference type="RefSeq" id="WP_079516833.1">
    <property type="nucleotide sequence ID" value="NZ_CP158850.1"/>
</dbReference>
<organism evidence="1 2">
    <name type="scientific">Kosakonia pseudosacchari</name>
    <dbReference type="NCBI Taxonomy" id="1646340"/>
    <lineage>
        <taxon>Bacteria</taxon>
        <taxon>Pseudomonadati</taxon>
        <taxon>Pseudomonadota</taxon>
        <taxon>Gammaproteobacteria</taxon>
        <taxon>Enterobacterales</taxon>
        <taxon>Enterobacteriaceae</taxon>
        <taxon>Kosakonia</taxon>
    </lineage>
</organism>
<reference evidence="1 2" key="1">
    <citation type="submission" date="2017-06" db="EMBL/GenBank/DDBJ databases">
        <title>Draft genome sequence of nitrogen-fixing Kosakonia pseudosacchari strain NN143 isolated from sugarcane roots.</title>
        <authorList>
            <person name="Li Y."/>
            <person name="Li S."/>
            <person name="Lin L."/>
            <person name="Wu X."/>
            <person name="Yang L."/>
            <person name="Li Y."/>
            <person name="An Q."/>
        </authorList>
    </citation>
    <scope>NUCLEOTIDE SEQUENCE [LARGE SCALE GENOMIC DNA]</scope>
    <source>
        <strain evidence="1 2">NN143</strain>
    </source>
</reference>
<dbReference type="InterPro" id="IPR009493">
    <property type="entry name" value="P2_GpE"/>
</dbReference>
<proteinExistence type="predicted"/>
<keyword evidence="2" id="KW-1185">Reference proteome</keyword>
<accession>A0ABX4INS9</accession>
<evidence type="ECO:0000313" key="1">
    <source>
        <dbReference type="EMBL" id="PDO84704.1"/>
    </source>
</evidence>
<dbReference type="EMBL" id="NITV01000009">
    <property type="protein sequence ID" value="PDO84704.1"/>
    <property type="molecule type" value="Genomic_DNA"/>
</dbReference>
<dbReference type="Pfam" id="PF06528">
    <property type="entry name" value="Phage_P2_GpE"/>
    <property type="match status" value="1"/>
</dbReference>